<organism evidence="1 2">
    <name type="scientific">Collinsella stercoris DSM 13279</name>
    <dbReference type="NCBI Taxonomy" id="445975"/>
    <lineage>
        <taxon>Bacteria</taxon>
        <taxon>Bacillati</taxon>
        <taxon>Actinomycetota</taxon>
        <taxon>Coriobacteriia</taxon>
        <taxon>Coriobacteriales</taxon>
        <taxon>Coriobacteriaceae</taxon>
        <taxon>Collinsella</taxon>
    </lineage>
</organism>
<accession>B6GB87</accession>
<comment type="caution">
    <text evidence="1">The sequence shown here is derived from an EMBL/GenBank/DDBJ whole genome shotgun (WGS) entry which is preliminary data.</text>
</comment>
<keyword evidence="2" id="KW-1185">Reference proteome</keyword>
<dbReference type="AlphaFoldDB" id="B6GB87"/>
<proteinExistence type="predicted"/>
<protein>
    <submittedName>
        <fullName evidence="1">Uncharacterized protein</fullName>
    </submittedName>
</protein>
<dbReference type="STRING" id="445975.COLSTE_01345"/>
<name>B6GB87_9ACTN</name>
<dbReference type="HOGENOM" id="CLU_2878125_0_0_11"/>
<evidence type="ECO:0000313" key="2">
    <source>
        <dbReference type="Proteomes" id="UP000003560"/>
    </source>
</evidence>
<evidence type="ECO:0000313" key="1">
    <source>
        <dbReference type="EMBL" id="EEA90451.1"/>
    </source>
</evidence>
<dbReference type="EMBL" id="ABXJ01000070">
    <property type="protein sequence ID" value="EEA90451.1"/>
    <property type="molecule type" value="Genomic_DNA"/>
</dbReference>
<reference evidence="1 2" key="2">
    <citation type="submission" date="2008-10" db="EMBL/GenBank/DDBJ databases">
        <authorList>
            <person name="Fulton L."/>
            <person name="Clifton S."/>
            <person name="Fulton B."/>
            <person name="Xu J."/>
            <person name="Minx P."/>
            <person name="Pepin K.H."/>
            <person name="Johnson M."/>
            <person name="Thiruvilangam P."/>
            <person name="Bhonagiri V."/>
            <person name="Nash W.E."/>
            <person name="Mardis E.R."/>
            <person name="Wilson R.K."/>
        </authorList>
    </citation>
    <scope>NUCLEOTIDE SEQUENCE [LARGE SCALE GENOMIC DNA]</scope>
    <source>
        <strain evidence="1 2">DSM 13279</strain>
    </source>
</reference>
<gene>
    <name evidence="1" type="ORF">COLSTE_01345</name>
</gene>
<reference evidence="1 2" key="1">
    <citation type="submission" date="2008-10" db="EMBL/GenBank/DDBJ databases">
        <title>Draft genome sequence of Collinsella stercoris (DSM 13279).</title>
        <authorList>
            <person name="Sudarsanam P."/>
            <person name="Ley R."/>
            <person name="Guruge J."/>
            <person name="Turnbaugh P.J."/>
            <person name="Mahowald M."/>
            <person name="Liep D."/>
            <person name="Gordon J."/>
        </authorList>
    </citation>
    <scope>NUCLEOTIDE SEQUENCE [LARGE SCALE GENOMIC DNA]</scope>
    <source>
        <strain evidence="1 2">DSM 13279</strain>
    </source>
</reference>
<sequence length="63" mass="7229">MSTAPSERFSNVWPPQTLEKRSLGTIPRTVSCPRRLPGRRGFVRPRVYTELVQHACPPQWAII</sequence>
<dbReference type="Proteomes" id="UP000003560">
    <property type="component" value="Unassembled WGS sequence"/>
</dbReference>